<dbReference type="InterPro" id="IPR015422">
    <property type="entry name" value="PyrdxlP-dep_Trfase_small"/>
</dbReference>
<dbReference type="GO" id="GO:0003961">
    <property type="term" value="F:O-acetylhomoserine aminocarboxypropyltransferase activity"/>
    <property type="evidence" value="ECO:0007669"/>
    <property type="project" value="TreeGrafter"/>
</dbReference>
<dbReference type="RefSeq" id="WP_105933194.1">
    <property type="nucleotide sequence ID" value="NZ_PVNP01000016.1"/>
</dbReference>
<protein>
    <recommendedName>
        <fullName evidence="10">Cystathionine gamma-synthase family protein</fullName>
    </recommendedName>
</protein>
<accession>A0A2S9VF92</accession>
<dbReference type="InterPro" id="IPR015421">
    <property type="entry name" value="PyrdxlP-dep_Trfase_major"/>
</dbReference>
<dbReference type="PIRSF" id="PIRSF001434">
    <property type="entry name" value="CGS"/>
    <property type="match status" value="1"/>
</dbReference>
<dbReference type="AlphaFoldDB" id="A0A2S9VF92"/>
<dbReference type="InterPro" id="IPR006235">
    <property type="entry name" value="OAc-hSer/O-AcSer_sulfhydrylase"/>
</dbReference>
<dbReference type="Gene3D" id="3.90.1150.10">
    <property type="entry name" value="Aspartate Aminotransferase, domain 1"/>
    <property type="match status" value="1"/>
</dbReference>
<dbReference type="GO" id="GO:0006535">
    <property type="term" value="P:cysteine biosynthetic process from serine"/>
    <property type="evidence" value="ECO:0007669"/>
    <property type="project" value="TreeGrafter"/>
</dbReference>
<evidence type="ECO:0008006" key="10">
    <source>
        <dbReference type="Google" id="ProtNLM"/>
    </source>
</evidence>
<comment type="cofactor">
    <cofactor evidence="1 6">
        <name>pyridoxal 5'-phosphate</name>
        <dbReference type="ChEBI" id="CHEBI:597326"/>
    </cofactor>
</comment>
<gene>
    <name evidence="8" type="ORF">C6Y40_02560</name>
</gene>
<dbReference type="InterPro" id="IPR000277">
    <property type="entry name" value="Cys/Met-Metab_PyrdxlP-dep_enz"/>
</dbReference>
<dbReference type="EMBL" id="PVNP01000016">
    <property type="protein sequence ID" value="PRO75106.1"/>
    <property type="molecule type" value="Genomic_DNA"/>
</dbReference>
<evidence type="ECO:0000256" key="5">
    <source>
        <dbReference type="PIRSR" id="PIRSR001434-2"/>
    </source>
</evidence>
<dbReference type="GO" id="GO:0071269">
    <property type="term" value="P:L-homocysteine biosynthetic process"/>
    <property type="evidence" value="ECO:0007669"/>
    <property type="project" value="TreeGrafter"/>
</dbReference>
<evidence type="ECO:0000313" key="8">
    <source>
        <dbReference type="EMBL" id="PRO75106.1"/>
    </source>
</evidence>
<evidence type="ECO:0000256" key="1">
    <source>
        <dbReference type="ARBA" id="ARBA00001933"/>
    </source>
</evidence>
<dbReference type="GO" id="GO:0005737">
    <property type="term" value="C:cytoplasm"/>
    <property type="evidence" value="ECO:0007669"/>
    <property type="project" value="TreeGrafter"/>
</dbReference>
<dbReference type="GO" id="GO:0019346">
    <property type="term" value="P:transsulfuration"/>
    <property type="evidence" value="ECO:0007669"/>
    <property type="project" value="InterPro"/>
</dbReference>
<dbReference type="NCBIfam" id="NF004609">
    <property type="entry name" value="PRK05939.1"/>
    <property type="match status" value="1"/>
</dbReference>
<proteinExistence type="inferred from homology"/>
<dbReference type="Pfam" id="PF01053">
    <property type="entry name" value="Cys_Met_Meta_PP"/>
    <property type="match status" value="1"/>
</dbReference>
<keyword evidence="4 5" id="KW-0663">Pyridoxal phosphate</keyword>
<sequence>MTKPGVTTRQVHADRQLNHPADGAVHTSTTNAVLFEFEKTQDLVDVFQGKKMGHVYGRSSSGSMAALQTIIADMEGGIATACFATGMAAITSTMLSLFKAGDHLIVSQYLFGNTRSFLDTLMDLGVELTFVDVTSIQDVIAAKQNNTRAVFTETIANPVTQVADLRAIGKWCEEQKLLFMVDNTMTPPPAFDAKAMKVSLVLSSLTKYHGGHGHVLGGAVTDMGNYDWTSFSNIKPAYQVADERMWGITQIRKKGLRDLGATLAAQSAHLISVGIETLSLRMARSTENAMKLATYLESQDKIERVYYPGLSNHPQHYVAREQLGSYGAILSFDLVPGIDPCEFLDELKLVLSATHLGDTRTLALPVASTIFFENGQRERARMGITETMIRMSVGIEDTDDLVADFDQALAKF</sequence>
<evidence type="ECO:0000256" key="7">
    <source>
        <dbReference type="SAM" id="MobiDB-lite"/>
    </source>
</evidence>
<evidence type="ECO:0000256" key="3">
    <source>
        <dbReference type="ARBA" id="ARBA00022679"/>
    </source>
</evidence>
<dbReference type="PANTHER" id="PTHR43797">
    <property type="entry name" value="HOMOCYSTEINE/CYSTEINE SYNTHASE"/>
    <property type="match status" value="1"/>
</dbReference>
<dbReference type="InterPro" id="IPR015424">
    <property type="entry name" value="PyrdxlP-dep_Trfase"/>
</dbReference>
<dbReference type="PANTHER" id="PTHR43797:SF2">
    <property type="entry name" value="HOMOCYSTEINE_CYSTEINE SYNTHASE"/>
    <property type="match status" value="1"/>
</dbReference>
<comment type="similarity">
    <text evidence="2 6">Belongs to the trans-sulfuration enzymes family.</text>
</comment>
<feature type="compositionally biased region" description="Polar residues" evidence="7">
    <location>
        <begin position="1"/>
        <end position="10"/>
    </location>
</feature>
<dbReference type="GO" id="GO:0030170">
    <property type="term" value="F:pyridoxal phosphate binding"/>
    <property type="evidence" value="ECO:0007669"/>
    <property type="project" value="InterPro"/>
</dbReference>
<evidence type="ECO:0000256" key="6">
    <source>
        <dbReference type="RuleBase" id="RU362118"/>
    </source>
</evidence>
<dbReference type="OrthoDB" id="9805807at2"/>
<keyword evidence="9" id="KW-1185">Reference proteome</keyword>
<evidence type="ECO:0000313" key="9">
    <source>
        <dbReference type="Proteomes" id="UP000238949"/>
    </source>
</evidence>
<evidence type="ECO:0000256" key="4">
    <source>
        <dbReference type="ARBA" id="ARBA00022898"/>
    </source>
</evidence>
<feature type="region of interest" description="Disordered" evidence="7">
    <location>
        <begin position="1"/>
        <end position="22"/>
    </location>
</feature>
<dbReference type="Proteomes" id="UP000238949">
    <property type="component" value="Unassembled WGS sequence"/>
</dbReference>
<organism evidence="8 9">
    <name type="scientific">Alteromonas alba</name>
    <dbReference type="NCBI Taxonomy" id="2079529"/>
    <lineage>
        <taxon>Bacteria</taxon>
        <taxon>Pseudomonadati</taxon>
        <taxon>Pseudomonadota</taxon>
        <taxon>Gammaproteobacteria</taxon>
        <taxon>Alteromonadales</taxon>
        <taxon>Alteromonadaceae</taxon>
        <taxon>Alteromonas/Salinimonas group</taxon>
        <taxon>Alteromonas</taxon>
    </lineage>
</organism>
<dbReference type="SUPFAM" id="SSF53383">
    <property type="entry name" value="PLP-dependent transferases"/>
    <property type="match status" value="1"/>
</dbReference>
<evidence type="ECO:0000256" key="2">
    <source>
        <dbReference type="ARBA" id="ARBA00009077"/>
    </source>
</evidence>
<feature type="modified residue" description="N6-(pyridoxal phosphate)lysine" evidence="5">
    <location>
        <position position="207"/>
    </location>
</feature>
<dbReference type="GO" id="GO:0004124">
    <property type="term" value="F:cysteine synthase activity"/>
    <property type="evidence" value="ECO:0007669"/>
    <property type="project" value="TreeGrafter"/>
</dbReference>
<name>A0A2S9VF92_9ALTE</name>
<reference evidence="9" key="1">
    <citation type="journal article" date="2020" name="Int. J. Syst. Evol. Microbiol.">
        <title>Alteromonas alba sp. nov., a marine bacterium isolated from the seawater of the West Pacific Ocean.</title>
        <authorList>
            <person name="Sun C."/>
            <person name="Wu Y.-H."/>
            <person name="Xamxidin M."/>
            <person name="Cheng H."/>
            <person name="Xu X.-W."/>
        </authorList>
    </citation>
    <scope>NUCLEOTIDE SEQUENCE [LARGE SCALE GENOMIC DNA]</scope>
    <source>
        <strain evidence="9">190</strain>
    </source>
</reference>
<dbReference type="Gene3D" id="3.40.640.10">
    <property type="entry name" value="Type I PLP-dependent aspartate aminotransferase-like (Major domain)"/>
    <property type="match status" value="1"/>
</dbReference>
<comment type="caution">
    <text evidence="8">The sequence shown here is derived from an EMBL/GenBank/DDBJ whole genome shotgun (WGS) entry which is preliminary data.</text>
</comment>
<keyword evidence="3" id="KW-0808">Transferase</keyword>